<dbReference type="Pfam" id="PF00392">
    <property type="entry name" value="GntR"/>
    <property type="match status" value="1"/>
</dbReference>
<proteinExistence type="predicted"/>
<dbReference type="Pfam" id="PF07729">
    <property type="entry name" value="FCD"/>
    <property type="match status" value="1"/>
</dbReference>
<evidence type="ECO:0000256" key="1">
    <source>
        <dbReference type="ARBA" id="ARBA00023015"/>
    </source>
</evidence>
<dbReference type="CDD" id="cd07377">
    <property type="entry name" value="WHTH_GntR"/>
    <property type="match status" value="1"/>
</dbReference>
<dbReference type="InterPro" id="IPR008920">
    <property type="entry name" value="TF_FadR/GntR_C"/>
</dbReference>
<dbReference type="SUPFAM" id="SSF48008">
    <property type="entry name" value="GntR ligand-binding domain-like"/>
    <property type="match status" value="1"/>
</dbReference>
<dbReference type="Proteomes" id="UP000297983">
    <property type="component" value="Unassembled WGS sequence"/>
</dbReference>
<feature type="region of interest" description="Disordered" evidence="4">
    <location>
        <begin position="1"/>
        <end position="21"/>
    </location>
</feature>
<dbReference type="RefSeq" id="WP_134550315.1">
    <property type="nucleotide sequence ID" value="NZ_SOHL01000003.1"/>
</dbReference>
<evidence type="ECO:0000313" key="7">
    <source>
        <dbReference type="Proteomes" id="UP000297983"/>
    </source>
</evidence>
<evidence type="ECO:0000256" key="2">
    <source>
        <dbReference type="ARBA" id="ARBA00023125"/>
    </source>
</evidence>
<dbReference type="AlphaFoldDB" id="A0A4R9B172"/>
<dbReference type="PRINTS" id="PR00035">
    <property type="entry name" value="HTHGNTR"/>
</dbReference>
<dbReference type="Gene3D" id="1.20.120.530">
    <property type="entry name" value="GntR ligand-binding domain-like"/>
    <property type="match status" value="1"/>
</dbReference>
<keyword evidence="2" id="KW-0238">DNA-binding</keyword>
<keyword evidence="3" id="KW-0804">Transcription</keyword>
<evidence type="ECO:0000256" key="3">
    <source>
        <dbReference type="ARBA" id="ARBA00023163"/>
    </source>
</evidence>
<dbReference type="SMART" id="SM00895">
    <property type="entry name" value="FCD"/>
    <property type="match status" value="1"/>
</dbReference>
<dbReference type="InterPro" id="IPR036388">
    <property type="entry name" value="WH-like_DNA-bd_sf"/>
</dbReference>
<keyword evidence="1" id="KW-0805">Transcription regulation</keyword>
<dbReference type="GO" id="GO:0003700">
    <property type="term" value="F:DNA-binding transcription factor activity"/>
    <property type="evidence" value="ECO:0007669"/>
    <property type="project" value="InterPro"/>
</dbReference>
<dbReference type="SMART" id="SM00345">
    <property type="entry name" value="HTH_GNTR"/>
    <property type="match status" value="1"/>
</dbReference>
<keyword evidence="7" id="KW-1185">Reference proteome</keyword>
<gene>
    <name evidence="6" type="ORF">E3T50_02000</name>
</gene>
<feature type="compositionally biased region" description="Polar residues" evidence="4">
    <location>
        <begin position="1"/>
        <end position="14"/>
    </location>
</feature>
<dbReference type="SUPFAM" id="SSF46785">
    <property type="entry name" value="Winged helix' DNA-binding domain"/>
    <property type="match status" value="1"/>
</dbReference>
<dbReference type="Gene3D" id="1.10.10.10">
    <property type="entry name" value="Winged helix-like DNA-binding domain superfamily/Winged helix DNA-binding domain"/>
    <property type="match status" value="1"/>
</dbReference>
<evidence type="ECO:0000313" key="6">
    <source>
        <dbReference type="EMBL" id="TFD73720.1"/>
    </source>
</evidence>
<reference evidence="6 7" key="1">
    <citation type="submission" date="2019-03" db="EMBL/GenBank/DDBJ databases">
        <title>Genomics of glacier-inhabiting Cryobacterium strains.</title>
        <authorList>
            <person name="Liu Q."/>
            <person name="Xin Y.-H."/>
        </authorList>
    </citation>
    <scope>NUCLEOTIDE SEQUENCE [LARGE SCALE GENOMIC DNA]</scope>
    <source>
        <strain evidence="6 7">Hz16</strain>
    </source>
</reference>
<dbReference type="InterPro" id="IPR011711">
    <property type="entry name" value="GntR_C"/>
</dbReference>
<dbReference type="PANTHER" id="PTHR43537">
    <property type="entry name" value="TRANSCRIPTIONAL REGULATOR, GNTR FAMILY"/>
    <property type="match status" value="1"/>
</dbReference>
<sequence>MSRQSSAPTPTAGLNSDLLLGPVSGTNTFEETVQRLLQTVRLGLIAPGARLPPERELAAKLRVSRDTLREAIGSLAEAGYLIPKRGRYGGTFVSEVIPTPRVNATEPLAGDPHPSITAAEIDDVLTLRDILEVGAARAAAGRLLTPPERELLWSSLGAAVNAGADEYRRVDARLHLYIGELAGSPSLVPLLADVRMRVNELLDAIPLLSPNIAHSNQQHEQIVIAILTGRPDTAAEAMREHLSGTALLLRGFLD</sequence>
<dbReference type="InterPro" id="IPR000524">
    <property type="entry name" value="Tscrpt_reg_HTH_GntR"/>
</dbReference>
<feature type="domain" description="HTH gntR-type" evidence="5">
    <location>
        <begin position="26"/>
        <end position="96"/>
    </location>
</feature>
<organism evidence="6 7">
    <name type="scientific">Cryobacterium gelidum</name>
    <dbReference type="NCBI Taxonomy" id="1259164"/>
    <lineage>
        <taxon>Bacteria</taxon>
        <taxon>Bacillati</taxon>
        <taxon>Actinomycetota</taxon>
        <taxon>Actinomycetes</taxon>
        <taxon>Micrococcales</taxon>
        <taxon>Microbacteriaceae</taxon>
        <taxon>Cryobacterium</taxon>
    </lineage>
</organism>
<name>A0A4R9B172_9MICO</name>
<accession>A0A4R9B172</accession>
<evidence type="ECO:0000256" key="4">
    <source>
        <dbReference type="SAM" id="MobiDB-lite"/>
    </source>
</evidence>
<dbReference type="InterPro" id="IPR036390">
    <property type="entry name" value="WH_DNA-bd_sf"/>
</dbReference>
<dbReference type="EMBL" id="SOHL01000003">
    <property type="protein sequence ID" value="TFD73720.1"/>
    <property type="molecule type" value="Genomic_DNA"/>
</dbReference>
<evidence type="ECO:0000259" key="5">
    <source>
        <dbReference type="PROSITE" id="PS50949"/>
    </source>
</evidence>
<comment type="caution">
    <text evidence="6">The sequence shown here is derived from an EMBL/GenBank/DDBJ whole genome shotgun (WGS) entry which is preliminary data.</text>
</comment>
<dbReference type="PANTHER" id="PTHR43537:SF24">
    <property type="entry name" value="GLUCONATE OPERON TRANSCRIPTIONAL REPRESSOR"/>
    <property type="match status" value="1"/>
</dbReference>
<dbReference type="GO" id="GO:0003677">
    <property type="term" value="F:DNA binding"/>
    <property type="evidence" value="ECO:0007669"/>
    <property type="project" value="UniProtKB-KW"/>
</dbReference>
<dbReference type="PROSITE" id="PS50949">
    <property type="entry name" value="HTH_GNTR"/>
    <property type="match status" value="1"/>
</dbReference>
<protein>
    <submittedName>
        <fullName evidence="6">FadR family transcriptional regulator</fullName>
    </submittedName>
</protein>